<keyword evidence="3" id="KW-1185">Reference proteome</keyword>
<evidence type="ECO:0000313" key="3">
    <source>
        <dbReference type="Proteomes" id="UP001058124"/>
    </source>
</evidence>
<feature type="signal peptide" evidence="1">
    <location>
        <begin position="1"/>
        <end position="26"/>
    </location>
</feature>
<evidence type="ECO:0000313" key="2">
    <source>
        <dbReference type="EMBL" id="GKX56407.1"/>
    </source>
</evidence>
<name>A0AAV5N3Q7_9GAMM</name>
<feature type="chain" id="PRO_5043775301" evidence="1">
    <location>
        <begin position="27"/>
        <end position="268"/>
    </location>
</feature>
<evidence type="ECO:0000256" key="1">
    <source>
        <dbReference type="SAM" id="SignalP"/>
    </source>
</evidence>
<proteinExistence type="predicted"/>
<comment type="caution">
    <text evidence="2">The sequence shown here is derived from an EMBL/GenBank/DDBJ whole genome shotgun (WGS) entry which is preliminary data.</text>
</comment>
<dbReference type="Proteomes" id="UP001058124">
    <property type="component" value="Unassembled WGS sequence"/>
</dbReference>
<sequence length="268" mass="30105">MNRNAIKISISGTGILLMMMSANAIADERYAEPKFRDLTGDETAWIKSQDYVRQFNCNSFKINQNIKKLEGSSVKSEPPAFSQRPLFPEGQMECSIYPDYDNEGVVEIVARENGKIDGVQYRVSHTGKDVIGSVGNPFGWEFSCEAGRSGHVCFVEGNGDRFYLQYTSQIEKANIPSGYLISMGKNSVFQIVNLSIDGKDIKPDNTYSIIYGKQASEFISQIKEKSVVMVSYNTPSNRQGEYKIEGEDMQIMRASIPLIKKAFELYNE</sequence>
<accession>A0AAV5N3Q7</accession>
<keyword evidence="1" id="KW-0732">Signal</keyword>
<reference evidence="2" key="1">
    <citation type="submission" date="2022-06" db="EMBL/GenBank/DDBJ databases">
        <title>Draft genome sequences of Leminorella grimontii str. JCM5902.</title>
        <authorList>
            <person name="Wakabayashi Y."/>
            <person name="Kojima K."/>
        </authorList>
    </citation>
    <scope>NUCLEOTIDE SEQUENCE</scope>
    <source>
        <strain evidence="2">JCM 5902</strain>
    </source>
</reference>
<dbReference type="EMBL" id="BRLH01000006">
    <property type="protein sequence ID" value="GKX56407.1"/>
    <property type="molecule type" value="Genomic_DNA"/>
</dbReference>
<organism evidence="2 3">
    <name type="scientific">Leminorella grimontii</name>
    <dbReference type="NCBI Taxonomy" id="82981"/>
    <lineage>
        <taxon>Bacteria</taxon>
        <taxon>Pseudomonadati</taxon>
        <taxon>Pseudomonadota</taxon>
        <taxon>Gammaproteobacteria</taxon>
        <taxon>Enterobacterales</taxon>
        <taxon>Budviciaceae</taxon>
        <taxon>Leminorella</taxon>
    </lineage>
</organism>
<gene>
    <name evidence="2" type="ORF">SOASR030_25190</name>
</gene>
<protein>
    <submittedName>
        <fullName evidence="2">Uncharacterized protein</fullName>
    </submittedName>
</protein>
<dbReference type="AlphaFoldDB" id="A0AAV5N3Q7"/>
<dbReference type="RefSeq" id="WP_134389181.1">
    <property type="nucleotide sequence ID" value="NZ_BRLH01000006.1"/>
</dbReference>